<dbReference type="PANTHER" id="PTHR31032:SF2">
    <property type="entry name" value="PGR5-LIKE A PROTEIN"/>
    <property type="match status" value="1"/>
</dbReference>
<evidence type="ECO:0000313" key="2">
    <source>
        <dbReference type="EMBL" id="URD81942.1"/>
    </source>
</evidence>
<keyword evidence="1" id="KW-0472">Membrane</keyword>
<dbReference type="GO" id="GO:0016730">
    <property type="term" value="F:oxidoreductase activity, acting on iron-sulfur proteins as donors"/>
    <property type="evidence" value="ECO:0007669"/>
    <property type="project" value="InterPro"/>
</dbReference>
<feature type="transmembrane region" description="Helical" evidence="1">
    <location>
        <begin position="182"/>
        <end position="199"/>
    </location>
</feature>
<gene>
    <name evidence="2" type="ORF">MUK42_04748</name>
</gene>
<keyword evidence="1" id="KW-0812">Transmembrane</keyword>
<reference evidence="2" key="1">
    <citation type="submission" date="2022-05" db="EMBL/GenBank/DDBJ databases">
        <title>The Musa troglodytarum L. genome provides insights into the mechanism of non-climacteric behaviour and enrichment of carotenoids.</title>
        <authorList>
            <person name="Wang J."/>
        </authorList>
    </citation>
    <scope>NUCLEOTIDE SEQUENCE</scope>
    <source>
        <tissue evidence="2">Leaf</tissue>
    </source>
</reference>
<accession>A0A9E7ETV8</accession>
<dbReference type="GO" id="GO:0009535">
    <property type="term" value="C:chloroplast thylakoid membrane"/>
    <property type="evidence" value="ECO:0007669"/>
    <property type="project" value="InterPro"/>
</dbReference>
<organism evidence="2 3">
    <name type="scientific">Musa troglodytarum</name>
    <name type="common">fe'i banana</name>
    <dbReference type="NCBI Taxonomy" id="320322"/>
    <lineage>
        <taxon>Eukaryota</taxon>
        <taxon>Viridiplantae</taxon>
        <taxon>Streptophyta</taxon>
        <taxon>Embryophyta</taxon>
        <taxon>Tracheophyta</taxon>
        <taxon>Spermatophyta</taxon>
        <taxon>Magnoliopsida</taxon>
        <taxon>Liliopsida</taxon>
        <taxon>Zingiberales</taxon>
        <taxon>Musaceae</taxon>
        <taxon>Musa</taxon>
    </lineage>
</organism>
<evidence type="ECO:0000313" key="3">
    <source>
        <dbReference type="Proteomes" id="UP001055439"/>
    </source>
</evidence>
<name>A0A9E7ETV8_9LILI</name>
<protein>
    <submittedName>
        <fullName evidence="2">PGR5-like protein</fullName>
    </submittedName>
</protein>
<dbReference type="PANTHER" id="PTHR31032">
    <property type="entry name" value="PGR5-LIKE PROTEIN 1B, CHLOROPLASTIC"/>
    <property type="match status" value="1"/>
</dbReference>
<keyword evidence="1" id="KW-1133">Transmembrane helix</keyword>
<dbReference type="EMBL" id="CP097503">
    <property type="protein sequence ID" value="URD81942.1"/>
    <property type="molecule type" value="Genomic_DNA"/>
</dbReference>
<dbReference type="GO" id="GO:0009773">
    <property type="term" value="P:photosynthetic electron transport in photosystem I"/>
    <property type="evidence" value="ECO:0007669"/>
    <property type="project" value="InterPro"/>
</dbReference>
<keyword evidence="3" id="KW-1185">Reference proteome</keyword>
<dbReference type="OrthoDB" id="567232at2759"/>
<dbReference type="Proteomes" id="UP001055439">
    <property type="component" value="Chromosome 10"/>
</dbReference>
<sequence length="270" mass="29487">MPLPSSSSSAAAAAPAFRVLRARPLSAHDRLRPRPRGGGRRSFSPVLAVAADAPSCLYVGPIETASKETLEALYQQARDSYYNVEVALYGSKSVVKYPRCSLRRQSTYADAEEDPSQAFALASVWLVLLAFGSSAILVPAICIITLAFADAINSRYYLYSEISTFGSLMMVNKTLILGLGHLVGYPLAFASIQALLGLWRNELVAMKGSCPNCGEEVFTFVRAENSTGRPHRAACHVCECSLEFQTKVEQSFTVPGKRWVYGRVYLVQQT</sequence>
<dbReference type="AlphaFoldDB" id="A0A9E7ETV8"/>
<dbReference type="InterPro" id="IPR039987">
    <property type="entry name" value="PGRL1"/>
</dbReference>
<proteinExistence type="predicted"/>
<evidence type="ECO:0000256" key="1">
    <source>
        <dbReference type="SAM" id="Phobius"/>
    </source>
</evidence>
<feature type="transmembrane region" description="Helical" evidence="1">
    <location>
        <begin position="124"/>
        <end position="149"/>
    </location>
</feature>